<dbReference type="PANTHER" id="PTHR44329">
    <property type="entry name" value="SERINE/THREONINE-PROTEIN KINASE TNNI3K-RELATED"/>
    <property type="match status" value="1"/>
</dbReference>
<protein>
    <submittedName>
        <fullName evidence="2">Kinase-like domain-containing protein</fullName>
    </submittedName>
</protein>
<dbReference type="Pfam" id="PF07714">
    <property type="entry name" value="PK_Tyr_Ser-Thr"/>
    <property type="match status" value="1"/>
</dbReference>
<keyword evidence="2" id="KW-0808">Transferase</keyword>
<reference evidence="2" key="1">
    <citation type="submission" date="2023-03" db="EMBL/GenBank/DDBJ databases">
        <title>Massive genome expansion in bonnet fungi (Mycena s.s.) driven by repeated elements and novel gene families across ecological guilds.</title>
        <authorList>
            <consortium name="Lawrence Berkeley National Laboratory"/>
            <person name="Harder C.B."/>
            <person name="Miyauchi S."/>
            <person name="Viragh M."/>
            <person name="Kuo A."/>
            <person name="Thoen E."/>
            <person name="Andreopoulos B."/>
            <person name="Lu D."/>
            <person name="Skrede I."/>
            <person name="Drula E."/>
            <person name="Henrissat B."/>
            <person name="Morin E."/>
            <person name="Kohler A."/>
            <person name="Barry K."/>
            <person name="LaButti K."/>
            <person name="Morin E."/>
            <person name="Salamov A."/>
            <person name="Lipzen A."/>
            <person name="Mereny Z."/>
            <person name="Hegedus B."/>
            <person name="Baldrian P."/>
            <person name="Stursova M."/>
            <person name="Weitz H."/>
            <person name="Taylor A."/>
            <person name="Grigoriev I.V."/>
            <person name="Nagy L.G."/>
            <person name="Martin F."/>
            <person name="Kauserud H."/>
        </authorList>
    </citation>
    <scope>NUCLEOTIDE SEQUENCE</scope>
    <source>
        <strain evidence="2">9284</strain>
    </source>
</reference>
<dbReference type="GO" id="GO:0004674">
    <property type="term" value="F:protein serine/threonine kinase activity"/>
    <property type="evidence" value="ECO:0007669"/>
    <property type="project" value="TreeGrafter"/>
</dbReference>
<dbReference type="InterPro" id="IPR008271">
    <property type="entry name" value="Ser/Thr_kinase_AS"/>
</dbReference>
<organism evidence="2 3">
    <name type="scientific">Roridomyces roridus</name>
    <dbReference type="NCBI Taxonomy" id="1738132"/>
    <lineage>
        <taxon>Eukaryota</taxon>
        <taxon>Fungi</taxon>
        <taxon>Dikarya</taxon>
        <taxon>Basidiomycota</taxon>
        <taxon>Agaricomycotina</taxon>
        <taxon>Agaricomycetes</taxon>
        <taxon>Agaricomycetidae</taxon>
        <taxon>Agaricales</taxon>
        <taxon>Marasmiineae</taxon>
        <taxon>Mycenaceae</taxon>
        <taxon>Roridomyces</taxon>
    </lineage>
</organism>
<feature type="non-terminal residue" evidence="2">
    <location>
        <position position="848"/>
    </location>
</feature>
<dbReference type="AlphaFoldDB" id="A0AAD7BI31"/>
<dbReference type="InterPro" id="IPR051681">
    <property type="entry name" value="Ser/Thr_Kinases-Pseudokinases"/>
</dbReference>
<dbReference type="PROSITE" id="PS00108">
    <property type="entry name" value="PROTEIN_KINASE_ST"/>
    <property type="match status" value="1"/>
</dbReference>
<evidence type="ECO:0000313" key="2">
    <source>
        <dbReference type="EMBL" id="KAJ7621333.1"/>
    </source>
</evidence>
<feature type="domain" description="Protein kinase" evidence="1">
    <location>
        <begin position="427"/>
        <end position="692"/>
    </location>
</feature>
<dbReference type="GO" id="GO:0005524">
    <property type="term" value="F:ATP binding"/>
    <property type="evidence" value="ECO:0007669"/>
    <property type="project" value="InterPro"/>
</dbReference>
<dbReference type="Proteomes" id="UP001221142">
    <property type="component" value="Unassembled WGS sequence"/>
</dbReference>
<dbReference type="InterPro" id="IPR001245">
    <property type="entry name" value="Ser-Thr/Tyr_kinase_cat_dom"/>
</dbReference>
<dbReference type="SMART" id="SM00220">
    <property type="entry name" value="S_TKc"/>
    <property type="match status" value="1"/>
</dbReference>
<accession>A0AAD7BI31</accession>
<sequence>MTHVYSLYDIRSIPWRAQCKCLQKGLAYFLKDSIYIHPLRRQENPAALAFIYELAVPPWPLILWVVFCTSADKVIQPGSSAAFLDFLRSPTTHDIVIWDDQDTSFLFRILVSHYENLDPSPSIYSAWRTYLYDSGITPNAWVVVRNVTYVPARSRGAGPEAADLNKRLCALLLALSPDTITTVTDPPFLAPLQVHMHEEPFCRVAQINGQLESEEFVLDFERVESWNAANVEQWLVQCGHQRSYAPLLAKSNTSPLKRLEYLSIIARCTVSQNLLAYTFITLLQHPASDKDLHELYQTAAYWANQAELECLIGYSSILSTLLDFLKRSYNGTSSIDSHAISKDVCRLLKDDFQVVAVRLVRLLGYQDLRKEFLASRDENAQALVDLLQHLLDQEQFVAIRPVLFEALCRLSDNSGLHPACFALTDLQKVGHQVAAGGFGDVWKGFVREQSVSVKVMRLFQESDVQAVLKEFRREALIWRQLCHPNLLPFYGVYYLENRLCIVSPWMDNGNILEYVKKNSPSTDRQLSLMLDVALGVEYLHNNRIVHGDLKAINILVTPSHRACIVDFGLSGLAESITLRFTHTTASMRGGTARYQAPELLNASRSHYGSDVYAYAHVCYEILTGKVPFFDIFNDAAVIFKILDGFKPERLEECRGSPVLDELWKLLQDCWETNFEERPTATEIVQRLAGPSIQAVTTHSETDWDEKFSSKFRRSLQVDSLMPSTTRMESILFGDEDASAAPSAFHPSHSVSDRVFIFVTADSDRFVNVDISNATNPAWIRECVFTKLNIFDDEDQRQFSIYRTEVGRFAIGQALTDEKLFELCREVGDDKGTLKLLVSISSARVHEAP</sequence>
<dbReference type="SUPFAM" id="SSF56112">
    <property type="entry name" value="Protein kinase-like (PK-like)"/>
    <property type="match status" value="1"/>
</dbReference>
<dbReference type="PROSITE" id="PS50011">
    <property type="entry name" value="PROTEIN_KINASE_DOM"/>
    <property type="match status" value="1"/>
</dbReference>
<evidence type="ECO:0000259" key="1">
    <source>
        <dbReference type="PROSITE" id="PS50011"/>
    </source>
</evidence>
<keyword evidence="2" id="KW-0418">Kinase</keyword>
<proteinExistence type="predicted"/>
<dbReference type="InterPro" id="IPR000719">
    <property type="entry name" value="Prot_kinase_dom"/>
</dbReference>
<dbReference type="Gene3D" id="1.10.510.10">
    <property type="entry name" value="Transferase(Phosphotransferase) domain 1"/>
    <property type="match status" value="1"/>
</dbReference>
<dbReference type="InterPro" id="IPR011009">
    <property type="entry name" value="Kinase-like_dom_sf"/>
</dbReference>
<gene>
    <name evidence="2" type="ORF">FB45DRAFT_799156</name>
</gene>
<name>A0AAD7BI31_9AGAR</name>
<keyword evidence="3" id="KW-1185">Reference proteome</keyword>
<evidence type="ECO:0000313" key="3">
    <source>
        <dbReference type="Proteomes" id="UP001221142"/>
    </source>
</evidence>
<comment type="caution">
    <text evidence="2">The sequence shown here is derived from an EMBL/GenBank/DDBJ whole genome shotgun (WGS) entry which is preliminary data.</text>
</comment>
<dbReference type="EMBL" id="JARKIF010000016">
    <property type="protein sequence ID" value="KAJ7621333.1"/>
    <property type="molecule type" value="Genomic_DNA"/>
</dbReference>